<organism evidence="10 11">
    <name type="scientific">Terriglobus roseus</name>
    <dbReference type="NCBI Taxonomy" id="392734"/>
    <lineage>
        <taxon>Bacteria</taxon>
        <taxon>Pseudomonadati</taxon>
        <taxon>Acidobacteriota</taxon>
        <taxon>Terriglobia</taxon>
        <taxon>Terriglobales</taxon>
        <taxon>Acidobacteriaceae</taxon>
        <taxon>Terriglobus</taxon>
    </lineage>
</organism>
<sequence length="304" mass="34617">MIVPHAPQLRRLLEYVGMPLLLLFLWDAVIVLLYKVAHWDWLALPHIPLALFGSSIGLIVAFRNNSSYGRWWEARTIWGGIVNNSRSWAREVLTAIAPQKPTEKDAVRAMQVRMVHLQIAWVHALRQQLRGLPPLDELHGLLPEDDLVALKDQKNVAFTLQLWQGDLARQALENDWIDSLQWSSLDGTLNDLIDFQGGSERIKNTPMPKQYDFYPQLFVKIYCLLLPLGLVQNMGWFTPLGSTLVGFIFIALDKIGRDLENPFDNTIYDIPLTAMSRTIEINLRQSLGERSLPAPAEAVHGVLW</sequence>
<dbReference type="InterPro" id="IPR044669">
    <property type="entry name" value="YneE/VCCN1/2-like"/>
</dbReference>
<evidence type="ECO:0000256" key="8">
    <source>
        <dbReference type="ARBA" id="ARBA00034708"/>
    </source>
</evidence>
<keyword evidence="5 9" id="KW-1133">Transmembrane helix</keyword>
<comment type="subcellular location">
    <subcellularLocation>
        <location evidence="1">Cell membrane</location>
        <topology evidence="1">Multi-pass membrane protein</topology>
    </subcellularLocation>
</comment>
<keyword evidence="4 9" id="KW-0812">Transmembrane</keyword>
<dbReference type="RefSeq" id="WP_083343605.1">
    <property type="nucleotide sequence ID" value="NZ_LT629690.1"/>
</dbReference>
<evidence type="ECO:0000256" key="6">
    <source>
        <dbReference type="ARBA" id="ARBA00023065"/>
    </source>
</evidence>
<evidence type="ECO:0000313" key="11">
    <source>
        <dbReference type="Proteomes" id="UP000182427"/>
    </source>
</evidence>
<keyword evidence="11" id="KW-1185">Reference proteome</keyword>
<dbReference type="AlphaFoldDB" id="A0A1G7FFM0"/>
<evidence type="ECO:0000256" key="2">
    <source>
        <dbReference type="ARBA" id="ARBA00022448"/>
    </source>
</evidence>
<dbReference type="PANTHER" id="PTHR33281">
    <property type="entry name" value="UPF0187 PROTEIN YNEE"/>
    <property type="match status" value="1"/>
</dbReference>
<keyword evidence="6" id="KW-0406">Ion transport</keyword>
<evidence type="ECO:0000256" key="1">
    <source>
        <dbReference type="ARBA" id="ARBA00004651"/>
    </source>
</evidence>
<comment type="similarity">
    <text evidence="8">Belongs to the anion channel-forming bestrophin (TC 1.A.46) family.</text>
</comment>
<feature type="transmembrane region" description="Helical" evidence="9">
    <location>
        <begin position="12"/>
        <end position="37"/>
    </location>
</feature>
<feature type="transmembrane region" description="Helical" evidence="9">
    <location>
        <begin position="43"/>
        <end position="62"/>
    </location>
</feature>
<evidence type="ECO:0000256" key="9">
    <source>
        <dbReference type="SAM" id="Phobius"/>
    </source>
</evidence>
<dbReference type="PANTHER" id="PTHR33281:SF19">
    <property type="entry name" value="VOLTAGE-DEPENDENT ANION CHANNEL-FORMING PROTEIN YNEE"/>
    <property type="match status" value="1"/>
</dbReference>
<evidence type="ECO:0000313" key="10">
    <source>
        <dbReference type="EMBL" id="SDE74686.1"/>
    </source>
</evidence>
<dbReference type="Pfam" id="PF25539">
    <property type="entry name" value="Bestrophin_2"/>
    <property type="match status" value="1"/>
</dbReference>
<gene>
    <name evidence="10" type="ORF">SAMN05444167_0322</name>
</gene>
<accession>A0A1G7FFM0</accession>
<dbReference type="GO" id="GO:0005886">
    <property type="term" value="C:plasma membrane"/>
    <property type="evidence" value="ECO:0007669"/>
    <property type="project" value="UniProtKB-SubCell"/>
</dbReference>
<evidence type="ECO:0000256" key="3">
    <source>
        <dbReference type="ARBA" id="ARBA00022475"/>
    </source>
</evidence>
<reference evidence="10 11" key="1">
    <citation type="submission" date="2016-10" db="EMBL/GenBank/DDBJ databases">
        <authorList>
            <person name="de Groot N.N."/>
        </authorList>
    </citation>
    <scope>NUCLEOTIDE SEQUENCE [LARGE SCALE GENOMIC DNA]</scope>
    <source>
        <strain evidence="10 11">GAS232</strain>
    </source>
</reference>
<protein>
    <submittedName>
        <fullName evidence="10">Putative membrane protein</fullName>
    </submittedName>
</protein>
<evidence type="ECO:0000256" key="5">
    <source>
        <dbReference type="ARBA" id="ARBA00022989"/>
    </source>
</evidence>
<dbReference type="OrthoDB" id="445589at2"/>
<keyword evidence="3" id="KW-1003">Cell membrane</keyword>
<dbReference type="EMBL" id="LT629690">
    <property type="protein sequence ID" value="SDE74686.1"/>
    <property type="molecule type" value="Genomic_DNA"/>
</dbReference>
<keyword evidence="7 9" id="KW-0472">Membrane</keyword>
<dbReference type="GO" id="GO:0005254">
    <property type="term" value="F:chloride channel activity"/>
    <property type="evidence" value="ECO:0007669"/>
    <property type="project" value="InterPro"/>
</dbReference>
<evidence type="ECO:0000256" key="7">
    <source>
        <dbReference type="ARBA" id="ARBA00023136"/>
    </source>
</evidence>
<keyword evidence="2" id="KW-0813">Transport</keyword>
<evidence type="ECO:0000256" key="4">
    <source>
        <dbReference type="ARBA" id="ARBA00022692"/>
    </source>
</evidence>
<feature type="transmembrane region" description="Helical" evidence="9">
    <location>
        <begin position="211"/>
        <end position="230"/>
    </location>
</feature>
<proteinExistence type="inferred from homology"/>
<dbReference type="Proteomes" id="UP000182427">
    <property type="component" value="Chromosome I"/>
</dbReference>
<name>A0A1G7FFM0_9BACT</name>